<dbReference type="AlphaFoldDB" id="A0A438FT46"/>
<protein>
    <recommendedName>
        <fullName evidence="3">Squalene cyclase C-terminal domain-containing protein</fullName>
    </recommendedName>
</protein>
<sequence>MSRIMVAKRDPTPLQRAAKLLINSQMEDGDFPQ</sequence>
<evidence type="ECO:0000313" key="2">
    <source>
        <dbReference type="Proteomes" id="UP000288805"/>
    </source>
</evidence>
<accession>A0A438FT46</accession>
<dbReference type="Proteomes" id="UP000288805">
    <property type="component" value="Unassembled WGS sequence"/>
</dbReference>
<organism evidence="1 2">
    <name type="scientific">Vitis vinifera</name>
    <name type="common">Grape</name>
    <dbReference type="NCBI Taxonomy" id="29760"/>
    <lineage>
        <taxon>Eukaryota</taxon>
        <taxon>Viridiplantae</taxon>
        <taxon>Streptophyta</taxon>
        <taxon>Embryophyta</taxon>
        <taxon>Tracheophyta</taxon>
        <taxon>Spermatophyta</taxon>
        <taxon>Magnoliopsida</taxon>
        <taxon>eudicotyledons</taxon>
        <taxon>Gunneridae</taxon>
        <taxon>Pentapetalae</taxon>
        <taxon>rosids</taxon>
        <taxon>Vitales</taxon>
        <taxon>Vitaceae</taxon>
        <taxon>Viteae</taxon>
        <taxon>Vitis</taxon>
    </lineage>
</organism>
<evidence type="ECO:0008006" key="3">
    <source>
        <dbReference type="Google" id="ProtNLM"/>
    </source>
</evidence>
<dbReference type="EMBL" id="QGNW01000749">
    <property type="protein sequence ID" value="RVW63129.1"/>
    <property type="molecule type" value="Genomic_DNA"/>
</dbReference>
<proteinExistence type="predicted"/>
<evidence type="ECO:0000313" key="1">
    <source>
        <dbReference type="EMBL" id="RVW63129.1"/>
    </source>
</evidence>
<reference evidence="1 2" key="1">
    <citation type="journal article" date="2018" name="PLoS Genet.">
        <title>Population sequencing reveals clonal diversity and ancestral inbreeding in the grapevine cultivar Chardonnay.</title>
        <authorList>
            <person name="Roach M.J."/>
            <person name="Johnson D.L."/>
            <person name="Bohlmann J."/>
            <person name="van Vuuren H.J."/>
            <person name="Jones S.J."/>
            <person name="Pretorius I.S."/>
            <person name="Schmidt S.A."/>
            <person name="Borneman A.R."/>
        </authorList>
    </citation>
    <scope>NUCLEOTIDE SEQUENCE [LARGE SCALE GENOMIC DNA]</scope>
    <source>
        <strain evidence="2">cv. Chardonnay</strain>
        <tissue evidence="1">Leaf</tissue>
    </source>
</reference>
<comment type="caution">
    <text evidence="1">The sequence shown here is derived from an EMBL/GenBank/DDBJ whole genome shotgun (WGS) entry which is preliminary data.</text>
</comment>
<name>A0A438FT46_VITVI</name>
<gene>
    <name evidence="1" type="ORF">CK203_057481</name>
</gene>